<evidence type="ECO:0000313" key="1">
    <source>
        <dbReference type="EMBL" id="JAC64606.1"/>
    </source>
</evidence>
<accession>A0A061RCQ7</accession>
<gene>
    <name evidence="1" type="ORF">TSPGSL018_17929</name>
    <name evidence="2" type="ORF">TSPGSL018_3505</name>
</gene>
<dbReference type="EMBL" id="GBEZ01015437">
    <property type="protein sequence ID" value="JAC70727.1"/>
    <property type="molecule type" value="Transcribed_RNA"/>
</dbReference>
<reference evidence="2" key="1">
    <citation type="submission" date="2014-05" db="EMBL/GenBank/DDBJ databases">
        <title>The transcriptome of the halophilic microalga Tetraselmis sp. GSL018 isolated from the Great Salt Lake, Utah.</title>
        <authorList>
            <person name="Jinkerson R.E."/>
            <person name="D'Adamo S."/>
            <person name="Posewitz M.C."/>
        </authorList>
    </citation>
    <scope>NUCLEOTIDE SEQUENCE</scope>
    <source>
        <strain evidence="2">GSL018</strain>
    </source>
</reference>
<name>A0A061RCQ7_9CHLO</name>
<sequence length="29" mass="3454">MSTAHIADNVMLFLVPSNFQRFWCFECFV</sequence>
<evidence type="ECO:0000313" key="2">
    <source>
        <dbReference type="EMBL" id="JAC70727.1"/>
    </source>
</evidence>
<proteinExistence type="predicted"/>
<protein>
    <submittedName>
        <fullName evidence="2">Uncharacterized protein</fullName>
    </submittedName>
</protein>
<dbReference type="EMBL" id="GBEZ01022219">
    <property type="protein sequence ID" value="JAC64606.1"/>
    <property type="molecule type" value="Transcribed_RNA"/>
</dbReference>
<organism evidence="2">
    <name type="scientific">Tetraselmis sp. GSL018</name>
    <dbReference type="NCBI Taxonomy" id="582737"/>
    <lineage>
        <taxon>Eukaryota</taxon>
        <taxon>Viridiplantae</taxon>
        <taxon>Chlorophyta</taxon>
        <taxon>core chlorophytes</taxon>
        <taxon>Chlorodendrophyceae</taxon>
        <taxon>Chlorodendrales</taxon>
        <taxon>Chlorodendraceae</taxon>
        <taxon>Tetraselmis</taxon>
    </lineage>
</organism>
<dbReference type="AlphaFoldDB" id="A0A061RCQ7"/>